<proteinExistence type="predicted"/>
<organism evidence="1 2">
    <name type="scientific">Kibdelosporangium philippinense</name>
    <dbReference type="NCBI Taxonomy" id="211113"/>
    <lineage>
        <taxon>Bacteria</taxon>
        <taxon>Bacillati</taxon>
        <taxon>Actinomycetota</taxon>
        <taxon>Actinomycetes</taxon>
        <taxon>Pseudonocardiales</taxon>
        <taxon>Pseudonocardiaceae</taxon>
        <taxon>Kibdelosporangium</taxon>
    </lineage>
</organism>
<reference evidence="1 2" key="1">
    <citation type="submission" date="2021-12" db="EMBL/GenBank/DDBJ databases">
        <title>Genome sequence of Kibdelosporangium philippinense ATCC 49844.</title>
        <authorList>
            <person name="Fedorov E.A."/>
            <person name="Omeragic M."/>
            <person name="Shalygina K.F."/>
            <person name="Maclea K.S."/>
        </authorList>
    </citation>
    <scope>NUCLEOTIDE SEQUENCE [LARGE SCALE GENOMIC DNA]</scope>
    <source>
        <strain evidence="1 2">ATCC 49844</strain>
    </source>
</reference>
<comment type="caution">
    <text evidence="1">The sequence shown here is derived from an EMBL/GenBank/DDBJ whole genome shotgun (WGS) entry which is preliminary data.</text>
</comment>
<keyword evidence="2" id="KW-1185">Reference proteome</keyword>
<evidence type="ECO:0008006" key="3">
    <source>
        <dbReference type="Google" id="ProtNLM"/>
    </source>
</evidence>
<sequence>MSEPKLGLPHRAILLVLMAEARQVSNKELKDRWNLTMTKPYRMALQDADLIVTDEDTKPFRHELTERGWKWCADELAADIPARAGSVGAGLYAVLAGVHRYLDRAGLALSDVFKAETEIVDLEGLIRDAYERLAARPKAWVRLADLRPLLGNVPRDAVDETLRNMDSDGDVTIIPDADQKNLTVEDRAAALRIGNEDNHQLAIGRA</sequence>
<accession>A0ABS8Z5E0</accession>
<dbReference type="EMBL" id="JAJVCN010000001">
    <property type="protein sequence ID" value="MCE7001773.1"/>
    <property type="molecule type" value="Genomic_DNA"/>
</dbReference>
<dbReference type="RefSeq" id="WP_233722830.1">
    <property type="nucleotide sequence ID" value="NZ_JAJVCN010000001.1"/>
</dbReference>
<protein>
    <recommendedName>
        <fullName evidence="3">Transcriptional regulator</fullName>
    </recommendedName>
</protein>
<evidence type="ECO:0000313" key="2">
    <source>
        <dbReference type="Proteomes" id="UP001521150"/>
    </source>
</evidence>
<dbReference type="Proteomes" id="UP001521150">
    <property type="component" value="Unassembled WGS sequence"/>
</dbReference>
<name>A0ABS8Z5E0_9PSEU</name>
<gene>
    <name evidence="1" type="ORF">LWC34_02800</name>
</gene>
<evidence type="ECO:0000313" key="1">
    <source>
        <dbReference type="EMBL" id="MCE7001773.1"/>
    </source>
</evidence>